<sequence length="92" mass="10389">MNKPAIHTSHINVVLRLRHAELNLHDIISMIEASQNCIDVARQLDAVEKAVTHAKQAVIHDHIDHCLDARAGMSREAAEEVLSEFKEISRYL</sequence>
<dbReference type="AlphaFoldDB" id="A0A6J5D549"/>
<dbReference type="Pfam" id="PF02583">
    <property type="entry name" value="Trns_repr_metal"/>
    <property type="match status" value="1"/>
</dbReference>
<dbReference type="EMBL" id="CADIKH010000003">
    <property type="protein sequence ID" value="CAB3748444.1"/>
    <property type="molecule type" value="Genomic_DNA"/>
</dbReference>
<dbReference type="GO" id="GO:0046872">
    <property type="term" value="F:metal ion binding"/>
    <property type="evidence" value="ECO:0007669"/>
    <property type="project" value="InterPro"/>
</dbReference>
<comment type="similarity">
    <text evidence="1">Belongs to the FrmR/RcnR family.</text>
</comment>
<proteinExistence type="inferred from homology"/>
<dbReference type="Proteomes" id="UP000494363">
    <property type="component" value="Unassembled WGS sequence"/>
</dbReference>
<dbReference type="GO" id="GO:0003677">
    <property type="term" value="F:DNA binding"/>
    <property type="evidence" value="ECO:0007669"/>
    <property type="project" value="InterPro"/>
</dbReference>
<reference evidence="2 3" key="1">
    <citation type="submission" date="2020-04" db="EMBL/GenBank/DDBJ databases">
        <authorList>
            <person name="De Canck E."/>
        </authorList>
    </citation>
    <scope>NUCLEOTIDE SEQUENCE [LARGE SCALE GENOMIC DNA]</scope>
    <source>
        <strain evidence="2 3">LMG 29542</strain>
    </source>
</reference>
<organism evidence="2 3">
    <name type="scientific">Paraburkholderia humisilvae</name>
    <dbReference type="NCBI Taxonomy" id="627669"/>
    <lineage>
        <taxon>Bacteria</taxon>
        <taxon>Pseudomonadati</taxon>
        <taxon>Pseudomonadota</taxon>
        <taxon>Betaproteobacteria</taxon>
        <taxon>Burkholderiales</taxon>
        <taxon>Burkholderiaceae</taxon>
        <taxon>Paraburkholderia</taxon>
    </lineage>
</organism>
<dbReference type="InterPro" id="IPR003735">
    <property type="entry name" value="Metal_Tscrpt_repr"/>
</dbReference>
<evidence type="ECO:0000256" key="1">
    <source>
        <dbReference type="ARBA" id="ARBA00005260"/>
    </source>
</evidence>
<protein>
    <recommendedName>
        <fullName evidence="4">Copper-sensing transcriptional repressor CsoR</fullName>
    </recommendedName>
</protein>
<evidence type="ECO:0000313" key="3">
    <source>
        <dbReference type="Proteomes" id="UP000494363"/>
    </source>
</evidence>
<evidence type="ECO:0008006" key="4">
    <source>
        <dbReference type="Google" id="ProtNLM"/>
    </source>
</evidence>
<dbReference type="Gene3D" id="1.20.58.1000">
    <property type="entry name" value="Metal-sensitive repressor, helix protomer"/>
    <property type="match status" value="1"/>
</dbReference>
<dbReference type="PANTHER" id="PTHR33677">
    <property type="entry name" value="TRANSCRIPTIONAL REPRESSOR FRMR-RELATED"/>
    <property type="match status" value="1"/>
</dbReference>
<gene>
    <name evidence="2" type="ORF">LMG29542_00665</name>
</gene>
<dbReference type="RefSeq" id="WP_175225032.1">
    <property type="nucleotide sequence ID" value="NZ_CADIKH010000003.1"/>
</dbReference>
<name>A0A6J5D549_9BURK</name>
<evidence type="ECO:0000313" key="2">
    <source>
        <dbReference type="EMBL" id="CAB3748444.1"/>
    </source>
</evidence>
<dbReference type="InterPro" id="IPR038390">
    <property type="entry name" value="Metal_Tscrpt_repr_sf"/>
</dbReference>
<accession>A0A6J5D549</accession>
<dbReference type="GO" id="GO:0045892">
    <property type="term" value="P:negative regulation of DNA-templated transcription"/>
    <property type="evidence" value="ECO:0007669"/>
    <property type="project" value="UniProtKB-ARBA"/>
</dbReference>
<keyword evidence="3" id="KW-1185">Reference proteome</keyword>